<dbReference type="InterPro" id="IPR033130">
    <property type="entry name" value="RNase_T2_His_AS_2"/>
</dbReference>
<organism evidence="4 5">
    <name type="scientific">Ancylobacter novellus</name>
    <name type="common">Thiobacillus novellus</name>
    <dbReference type="NCBI Taxonomy" id="921"/>
    <lineage>
        <taxon>Bacteria</taxon>
        <taxon>Pseudomonadati</taxon>
        <taxon>Pseudomonadota</taxon>
        <taxon>Alphaproteobacteria</taxon>
        <taxon>Hyphomicrobiales</taxon>
        <taxon>Xanthobacteraceae</taxon>
        <taxon>Ancylobacter</taxon>
    </lineage>
</organism>
<dbReference type="PROSITE" id="PS00530">
    <property type="entry name" value="RNASE_T2_1"/>
    <property type="match status" value="1"/>
</dbReference>
<proteinExistence type="inferred from homology"/>
<accession>A0A2W5TE67</accession>
<keyword evidence="3" id="KW-0732">Signal</keyword>
<dbReference type="PANTHER" id="PTHR11240:SF22">
    <property type="entry name" value="RIBONUCLEASE T2"/>
    <property type="match status" value="1"/>
</dbReference>
<evidence type="ECO:0000313" key="4">
    <source>
        <dbReference type="EMBL" id="PZQ84590.1"/>
    </source>
</evidence>
<feature type="signal peptide" evidence="3">
    <location>
        <begin position="1"/>
        <end position="22"/>
    </location>
</feature>
<dbReference type="SUPFAM" id="SSF55895">
    <property type="entry name" value="Ribonuclease Rh-like"/>
    <property type="match status" value="1"/>
</dbReference>
<dbReference type="InterPro" id="IPR039378">
    <property type="entry name" value="RNase_T2_prok"/>
</dbReference>
<dbReference type="GO" id="GO:0006401">
    <property type="term" value="P:RNA catabolic process"/>
    <property type="evidence" value="ECO:0007669"/>
    <property type="project" value="TreeGrafter"/>
</dbReference>
<dbReference type="InterPro" id="IPR001568">
    <property type="entry name" value="RNase_T2-like"/>
</dbReference>
<dbReference type="InterPro" id="IPR018188">
    <property type="entry name" value="RNase_T2_His_AS_1"/>
</dbReference>
<evidence type="ECO:0000256" key="2">
    <source>
        <dbReference type="RuleBase" id="RU004328"/>
    </source>
</evidence>
<dbReference type="AlphaFoldDB" id="A0A2W5TE67"/>
<dbReference type="Gene3D" id="3.90.730.10">
    <property type="entry name" value="Ribonuclease T2-like"/>
    <property type="match status" value="1"/>
</dbReference>
<dbReference type="GO" id="GO:0033897">
    <property type="term" value="F:ribonuclease T2 activity"/>
    <property type="evidence" value="ECO:0007669"/>
    <property type="project" value="InterPro"/>
</dbReference>
<dbReference type="CDD" id="cd01062">
    <property type="entry name" value="RNase_T2_prok"/>
    <property type="match status" value="1"/>
</dbReference>
<name>A0A2W5TE67_ANCNO</name>
<evidence type="ECO:0000256" key="1">
    <source>
        <dbReference type="ARBA" id="ARBA00007469"/>
    </source>
</evidence>
<gene>
    <name evidence="4" type="ORF">DI549_04310</name>
</gene>
<sequence length="218" mass="24099">MPRRFGRLLVLALLLLAAPALAQNRGEPGVFDHYVLALSWSPTYCESQGDRAEPAQCEGARPFAFVVHGLWPQYVRGWPESCQSPAPFVPEATVRSMLDIMPSRRLVLHEWRTHGTCSGLDPVAYFDTVRRAQAAVTIPETFRQLDDYRTVTPAEVEGAFLSANPGLAPDMISVQCSSRRLSEVRICLTPALGFSSCPEVDRRACRTSRIVMPPTRGG</sequence>
<dbReference type="PROSITE" id="PS00531">
    <property type="entry name" value="RNASE_T2_2"/>
    <property type="match status" value="1"/>
</dbReference>
<comment type="similarity">
    <text evidence="1 2">Belongs to the RNase T2 family.</text>
</comment>
<dbReference type="EMBL" id="QFQD01000008">
    <property type="protein sequence ID" value="PZQ84590.1"/>
    <property type="molecule type" value="Genomic_DNA"/>
</dbReference>
<dbReference type="Pfam" id="PF00445">
    <property type="entry name" value="Ribonuclease_T2"/>
    <property type="match status" value="1"/>
</dbReference>
<comment type="caution">
    <text evidence="4">The sequence shown here is derived from an EMBL/GenBank/DDBJ whole genome shotgun (WGS) entry which is preliminary data.</text>
</comment>
<protein>
    <submittedName>
        <fullName evidence="4">Ribonuclease T</fullName>
    </submittedName>
</protein>
<evidence type="ECO:0000256" key="3">
    <source>
        <dbReference type="SAM" id="SignalP"/>
    </source>
</evidence>
<dbReference type="GO" id="GO:0003723">
    <property type="term" value="F:RNA binding"/>
    <property type="evidence" value="ECO:0007669"/>
    <property type="project" value="InterPro"/>
</dbReference>
<dbReference type="InterPro" id="IPR036430">
    <property type="entry name" value="RNase_T2-like_sf"/>
</dbReference>
<feature type="chain" id="PRO_5016046739" evidence="3">
    <location>
        <begin position="23"/>
        <end position="218"/>
    </location>
</feature>
<dbReference type="PANTHER" id="PTHR11240">
    <property type="entry name" value="RIBONUCLEASE T2"/>
    <property type="match status" value="1"/>
</dbReference>
<dbReference type="Proteomes" id="UP000248887">
    <property type="component" value="Unassembled WGS sequence"/>
</dbReference>
<evidence type="ECO:0000313" key="5">
    <source>
        <dbReference type="Proteomes" id="UP000248887"/>
    </source>
</evidence>
<reference evidence="4 5" key="1">
    <citation type="submission" date="2017-08" db="EMBL/GenBank/DDBJ databases">
        <title>Infants hospitalized years apart are colonized by the same room-sourced microbial strains.</title>
        <authorList>
            <person name="Brooks B."/>
            <person name="Olm M.R."/>
            <person name="Firek B.A."/>
            <person name="Baker R."/>
            <person name="Thomas B.C."/>
            <person name="Morowitz M.J."/>
            <person name="Banfield J.F."/>
        </authorList>
    </citation>
    <scope>NUCLEOTIDE SEQUENCE [LARGE SCALE GENOMIC DNA]</scope>
    <source>
        <strain evidence="4">S2_005_001_R2_27</strain>
    </source>
</reference>